<feature type="non-terminal residue" evidence="3">
    <location>
        <position position="1"/>
    </location>
</feature>
<accession>A0ABT2WJI0</accession>
<proteinExistence type="predicted"/>
<evidence type="ECO:0000313" key="3">
    <source>
        <dbReference type="EMBL" id="MCU9595730.1"/>
    </source>
</evidence>
<evidence type="ECO:0000313" key="4">
    <source>
        <dbReference type="Proteomes" id="UP001208656"/>
    </source>
</evidence>
<sequence>NNTTKVIKRNGYGYKNFKRFRARILLRHQYKGMGLHIG</sequence>
<dbReference type="EMBL" id="JAOUSE010000071">
    <property type="protein sequence ID" value="MCU9595730.1"/>
    <property type="molecule type" value="Genomic_DNA"/>
</dbReference>
<name>A0ABT2WJI0_9BACI</name>
<feature type="domain" description="Transposase IS204/IS1001/IS1096/IS1165 DDE" evidence="1">
    <location>
        <begin position="1"/>
        <end position="24"/>
    </location>
</feature>
<protein>
    <submittedName>
        <fullName evidence="3">Transposase</fullName>
    </submittedName>
</protein>
<keyword evidence="4" id="KW-1185">Reference proteome</keyword>
<gene>
    <name evidence="2" type="ORF">OEV82_14605</name>
    <name evidence="3" type="ORF">OEV82_14980</name>
</gene>
<dbReference type="Pfam" id="PF01610">
    <property type="entry name" value="DDE_Tnp_ISL3"/>
    <property type="match status" value="1"/>
</dbReference>
<comment type="caution">
    <text evidence="3">The sequence shown here is derived from an EMBL/GenBank/DDBJ whole genome shotgun (WGS) entry which is preliminary data.</text>
</comment>
<dbReference type="EMBL" id="JAOUSE010000066">
    <property type="protein sequence ID" value="MCU9595660.1"/>
    <property type="molecule type" value="Genomic_DNA"/>
</dbReference>
<dbReference type="RefSeq" id="WP_263062283.1">
    <property type="nucleotide sequence ID" value="NZ_JAOUSE010000066.1"/>
</dbReference>
<reference evidence="3 4" key="1">
    <citation type="submission" date="2022-10" db="EMBL/GenBank/DDBJ databases">
        <title>Description of Fervidibacillus gen. nov. in the family Fervidibacillaceae fam. nov. with two species, Fervidibacillus albus sp. nov., and Fervidibacillus halotolerans sp. nov., isolated from tidal flat sediments.</title>
        <authorList>
            <person name="Kwon K.K."/>
            <person name="Yang S.-H."/>
        </authorList>
    </citation>
    <scope>NUCLEOTIDE SEQUENCE [LARGE SCALE GENOMIC DNA]</scope>
    <source>
        <strain evidence="3 4">DSM 23332</strain>
    </source>
</reference>
<dbReference type="Proteomes" id="UP001208656">
    <property type="component" value="Unassembled WGS sequence"/>
</dbReference>
<organism evidence="3 4">
    <name type="scientific">Pallidibacillus thermolactis</name>
    <dbReference type="NCBI Taxonomy" id="251051"/>
    <lineage>
        <taxon>Bacteria</taxon>
        <taxon>Bacillati</taxon>
        <taxon>Bacillota</taxon>
        <taxon>Bacilli</taxon>
        <taxon>Bacillales</taxon>
        <taxon>Bacillaceae</taxon>
        <taxon>Pallidibacillus</taxon>
    </lineage>
</organism>
<evidence type="ECO:0000259" key="1">
    <source>
        <dbReference type="Pfam" id="PF01610"/>
    </source>
</evidence>
<evidence type="ECO:0000313" key="2">
    <source>
        <dbReference type="EMBL" id="MCU9595660.1"/>
    </source>
</evidence>
<dbReference type="InterPro" id="IPR002560">
    <property type="entry name" value="Transposase_DDE"/>
</dbReference>